<gene>
    <name evidence="1" type="ORF">PBI_HAMSLICE_65</name>
</gene>
<evidence type="ECO:0000313" key="2">
    <source>
        <dbReference type="Proteomes" id="UP000030728"/>
    </source>
</evidence>
<evidence type="ECO:0000313" key="1">
    <source>
        <dbReference type="EMBL" id="AIY32230.1"/>
    </source>
</evidence>
<name>A0A0A1ENM2_9CAUD</name>
<dbReference type="EMBL" id="KP057620">
    <property type="protein sequence ID" value="AIY32230.1"/>
    <property type="molecule type" value="Genomic_DNA"/>
</dbReference>
<dbReference type="Proteomes" id="UP000030728">
    <property type="component" value="Segment"/>
</dbReference>
<proteinExistence type="predicted"/>
<protein>
    <submittedName>
        <fullName evidence="1">Uncharacterized protein</fullName>
    </submittedName>
</protein>
<reference evidence="1 2" key="1">
    <citation type="submission" date="2014-10" db="EMBL/GenBank/DDBJ databases">
        <authorList>
            <person name="Barber J.R."/>
            <person name="Boucher C.J."/>
            <person name="Butela K.A."/>
            <person name="Escareno D."/>
            <person name="Ferguson C.L."/>
            <person name="Helster A.R."/>
            <person name="Houser L.C."/>
            <person name="Mangery P."/>
            <person name="Pikula S.M."/>
            <person name="Robinson T.S."/>
            <person name="Sokol S.L."/>
            <person name="Sticha J."/>
            <person name="Suresh M.H."/>
            <person name="Anders K.R."/>
            <person name="Braun M.A."/>
            <person name="Delesalle V.A."/>
            <person name="Hughes L.E."/>
            <person name="Ware V.C."/>
            <person name="Bradley K.W."/>
            <person name="Barker L.P."/>
            <person name="Asai D.J."/>
            <person name="Bowman C.A."/>
            <person name="Russell D.A."/>
            <person name="Pope W.H."/>
            <person name="Jacobs-Sera D."/>
            <person name="Hendrix R.W."/>
            <person name="Hatfull G.F."/>
        </authorList>
    </citation>
    <scope>NUCLEOTIDE SEQUENCE [LARGE SCALE GENOMIC DNA]</scope>
</reference>
<organism evidence="1 2">
    <name type="scientific">Mycobacterium phage HamSlice</name>
    <dbReference type="NCBI Taxonomy" id="1567483"/>
    <lineage>
        <taxon>Viruses</taxon>
        <taxon>Duplodnaviria</taxon>
        <taxon>Heunggongvirae</taxon>
        <taxon>Uroviricota</taxon>
        <taxon>Caudoviricetes</taxon>
        <taxon>Backyardiganvirus</taxon>
        <taxon>Backyardiganvirus peaches</taxon>
    </lineage>
</organism>
<accession>A0A0A1ENM2</accession>
<sequence length="140" mass="15532">MPLAIVCHQLALAAPVIRVARPGWLFAESINLLGVTLLLTYRSSAVRDTDPMFADVKDLLDRARAVKRIFLQSLPDQGIMFGEGYWESSLVYDGPLDPTDPLDPRAQAVVDFITKGKYPVHPTEVPAQIRKHLHTLEVAS</sequence>